<sequence>MTGANRCPIGRNVYAEDEPYDSAARSKFSRTQVGERMPQRYASSVPSRSVLILSPLFIVFYSGDLLYSIPIVLEFNSKVLVQNLVLELELGWCSLDCWN</sequence>
<reference evidence="1" key="1">
    <citation type="submission" date="2022-02" db="EMBL/GenBank/DDBJ databases">
        <title>Plant Genome Project.</title>
        <authorList>
            <person name="Zhang R.-G."/>
        </authorList>
    </citation>
    <scope>NUCLEOTIDE SEQUENCE</scope>
    <source>
        <strain evidence="1">AT1</strain>
    </source>
</reference>
<comment type="caution">
    <text evidence="1">The sequence shown here is derived from an EMBL/GenBank/DDBJ whole genome shotgun (WGS) entry which is preliminary data.</text>
</comment>
<protein>
    <submittedName>
        <fullName evidence="1">Uncharacterized protein</fullName>
    </submittedName>
</protein>
<accession>A0ACC0LH48</accession>
<dbReference type="EMBL" id="CM046399">
    <property type="protein sequence ID" value="KAI8528086.1"/>
    <property type="molecule type" value="Genomic_DNA"/>
</dbReference>
<gene>
    <name evidence="1" type="ORF">RHMOL_Rhmol12G0124000</name>
</gene>
<evidence type="ECO:0000313" key="1">
    <source>
        <dbReference type="EMBL" id="KAI8528086.1"/>
    </source>
</evidence>
<organism evidence="1 2">
    <name type="scientific">Rhododendron molle</name>
    <name type="common">Chinese azalea</name>
    <name type="synonym">Azalea mollis</name>
    <dbReference type="NCBI Taxonomy" id="49168"/>
    <lineage>
        <taxon>Eukaryota</taxon>
        <taxon>Viridiplantae</taxon>
        <taxon>Streptophyta</taxon>
        <taxon>Embryophyta</taxon>
        <taxon>Tracheophyta</taxon>
        <taxon>Spermatophyta</taxon>
        <taxon>Magnoliopsida</taxon>
        <taxon>eudicotyledons</taxon>
        <taxon>Gunneridae</taxon>
        <taxon>Pentapetalae</taxon>
        <taxon>asterids</taxon>
        <taxon>Ericales</taxon>
        <taxon>Ericaceae</taxon>
        <taxon>Ericoideae</taxon>
        <taxon>Rhodoreae</taxon>
        <taxon>Rhododendron</taxon>
    </lineage>
</organism>
<evidence type="ECO:0000313" key="2">
    <source>
        <dbReference type="Proteomes" id="UP001062846"/>
    </source>
</evidence>
<name>A0ACC0LH48_RHOML</name>
<keyword evidence="2" id="KW-1185">Reference proteome</keyword>
<dbReference type="Proteomes" id="UP001062846">
    <property type="component" value="Chromosome 12"/>
</dbReference>
<proteinExistence type="predicted"/>